<feature type="signal peptide" evidence="3">
    <location>
        <begin position="1"/>
        <end position="24"/>
    </location>
</feature>
<name>A0A6N2TM75_9FIRM</name>
<keyword evidence="3" id="KW-0732">Signal</keyword>
<reference evidence="4" key="1">
    <citation type="submission" date="2019-11" db="EMBL/GenBank/DDBJ databases">
        <authorList>
            <person name="Feng L."/>
        </authorList>
    </citation>
    <scope>NUCLEOTIDE SEQUENCE</scope>
    <source>
        <strain evidence="4">BgluceraseaLFYP119</strain>
    </source>
</reference>
<evidence type="ECO:0000313" key="4">
    <source>
        <dbReference type="EMBL" id="VYT06049.1"/>
    </source>
</evidence>
<feature type="region of interest" description="Disordered" evidence="1">
    <location>
        <begin position="123"/>
        <end position="325"/>
    </location>
</feature>
<feature type="compositionally biased region" description="Acidic residues" evidence="1">
    <location>
        <begin position="155"/>
        <end position="172"/>
    </location>
</feature>
<feature type="compositionally biased region" description="Low complexity" evidence="1">
    <location>
        <begin position="196"/>
        <end position="213"/>
    </location>
</feature>
<feature type="compositionally biased region" description="Low complexity" evidence="1">
    <location>
        <begin position="496"/>
        <end position="506"/>
    </location>
</feature>
<sequence length="549" mass="58765">MKKRNNGKRNVQFFAAAALAAALAAGQIQPMAVMGAGDTIQVSSLIPDNVTVEQPVPLSEIRLPSSDYGTLSWADSSSVPSERVQTYDVIFKPNSTVDLSMISGWDGSSDVIYGSVTVVVSGLEEETEDTEDQEEWSEEENDEVTEGQESNTESESLDQDTEGENTEGEDNTGNEQSESDVIPEATVTPEAEETPEATVTPEAEATPEATVTPEAEETPEATVTPEAEETPEATVTPEAETTPEATVTPEAETTPEATVTPEAEATPEATVTPEAEETPEPTVTPEAEVTPEADKDNIFDREEEEDTRPDQAEEELTPQEQEEAAMANHSCNGISVSGINLPWYVQFRATSGADYQFTNEDEANVFKSYEFELWDMKNNTEYEIPDGEYISVTVPVKAGYTYTIEHLLDSGAMETIVPSVEGSTMVFSTHSFSPFGIAGSKPLVGEELQEDGYNGKPSAPSKAPTAPSATTAPSSDNTDNSDTDTSAGQQDTSSGTNTENETQQNNDKNQGDSVGAVNTGDNTPIGAFVVLAVVAITIIGVILYLRKRK</sequence>
<accession>A0A6N2TM75</accession>
<evidence type="ECO:0000256" key="2">
    <source>
        <dbReference type="SAM" id="Phobius"/>
    </source>
</evidence>
<dbReference type="AlphaFoldDB" id="A0A6N2TM75"/>
<gene>
    <name evidence="4" type="primary">bag_2</name>
    <name evidence="4" type="ORF">BGLFYP119_01645</name>
</gene>
<evidence type="ECO:0000256" key="3">
    <source>
        <dbReference type="SAM" id="SignalP"/>
    </source>
</evidence>
<keyword evidence="2" id="KW-0472">Membrane</keyword>
<proteinExistence type="predicted"/>
<feature type="region of interest" description="Disordered" evidence="1">
    <location>
        <begin position="447"/>
        <end position="517"/>
    </location>
</feature>
<feature type="compositionally biased region" description="Acidic residues" evidence="1">
    <location>
        <begin position="123"/>
        <end position="146"/>
    </location>
</feature>
<feature type="compositionally biased region" description="Low complexity" evidence="1">
    <location>
        <begin position="232"/>
        <end position="273"/>
    </location>
</feature>
<feature type="compositionally biased region" description="Acidic residues" evidence="1">
    <location>
        <begin position="301"/>
        <end position="323"/>
    </location>
</feature>
<dbReference type="RefSeq" id="WP_156353970.1">
    <property type="nucleotide sequence ID" value="NZ_CACRST010000014.1"/>
</dbReference>
<keyword evidence="2" id="KW-0812">Transmembrane</keyword>
<keyword evidence="2" id="KW-1133">Transmembrane helix</keyword>
<organism evidence="4">
    <name type="scientific">Blautia glucerasea</name>
    <dbReference type="NCBI Taxonomy" id="536633"/>
    <lineage>
        <taxon>Bacteria</taxon>
        <taxon>Bacillati</taxon>
        <taxon>Bacillota</taxon>
        <taxon>Clostridia</taxon>
        <taxon>Lachnospirales</taxon>
        <taxon>Lachnospiraceae</taxon>
        <taxon>Blautia</taxon>
    </lineage>
</organism>
<dbReference type="EMBL" id="CACRST010000014">
    <property type="protein sequence ID" value="VYT06049.1"/>
    <property type="molecule type" value="Genomic_DNA"/>
</dbReference>
<feature type="transmembrane region" description="Helical" evidence="2">
    <location>
        <begin position="525"/>
        <end position="545"/>
    </location>
</feature>
<feature type="chain" id="PRO_5039575330" evidence="3">
    <location>
        <begin position="25"/>
        <end position="549"/>
    </location>
</feature>
<protein>
    <submittedName>
        <fullName evidence="4">IgA FC receptor</fullName>
    </submittedName>
</protein>
<feature type="compositionally biased region" description="Low complexity" evidence="1">
    <location>
        <begin position="456"/>
        <end position="487"/>
    </location>
</feature>
<feature type="compositionally biased region" description="Low complexity" evidence="1">
    <location>
        <begin position="280"/>
        <end position="290"/>
    </location>
</feature>
<keyword evidence="4" id="KW-0675">Receptor</keyword>
<evidence type="ECO:0000256" key="1">
    <source>
        <dbReference type="SAM" id="MobiDB-lite"/>
    </source>
</evidence>